<reference evidence="3 4" key="1">
    <citation type="submission" date="2019-06" db="EMBL/GenBank/DDBJ databases">
        <title>Enrichment of Autotrophic Halophilic Microorganisms from Red Sea Brine Pool Using Microbial Electrosynthesis System.</title>
        <authorList>
            <person name="Alqahtani M.F."/>
            <person name="Bajracharya S."/>
            <person name="Katuri K.P."/>
            <person name="Ali M."/>
            <person name="Saikaly P.E."/>
        </authorList>
    </citation>
    <scope>NUCLEOTIDE SEQUENCE [LARGE SCALE GENOMIC DNA]</scope>
    <source>
        <strain evidence="3">MES15</strain>
    </source>
</reference>
<dbReference type="PANTHER" id="PTHR11895">
    <property type="entry name" value="TRANSAMIDASE"/>
    <property type="match status" value="1"/>
</dbReference>
<dbReference type="Pfam" id="PF01425">
    <property type="entry name" value="Amidase"/>
    <property type="match status" value="1"/>
</dbReference>
<evidence type="ECO:0000313" key="3">
    <source>
        <dbReference type="EMBL" id="MTI99006.1"/>
    </source>
</evidence>
<evidence type="ECO:0000313" key="4">
    <source>
        <dbReference type="Proteomes" id="UP000431462"/>
    </source>
</evidence>
<dbReference type="InterPro" id="IPR000120">
    <property type="entry name" value="Amidase"/>
</dbReference>
<dbReference type="Proteomes" id="UP000431462">
    <property type="component" value="Unassembled WGS sequence"/>
</dbReference>
<comment type="similarity">
    <text evidence="1">Belongs to the amidase family.</text>
</comment>
<accession>A0A844HY60</accession>
<feature type="domain" description="Amidase" evidence="2">
    <location>
        <begin position="51"/>
        <end position="447"/>
    </location>
</feature>
<protein>
    <recommendedName>
        <fullName evidence="2">Amidase domain-containing protein</fullName>
    </recommendedName>
</protein>
<sequence>MRISEILREGALRSRIEAFSFGMRSGRLSPVDVLRDTRFKQWYSKNQGILVTPLGEAPFEQARSSEKRYLNDEQFGLLDGIPFGVKDLIDVEGCTTSRGSLVYRNAPPAKRSAEAVERLGFQGMVFGGKTNLSELAFSGVGTNDLFGTPINPRATTGKYITGGSSSGSAAGVASGLWPVSLGTDTSGSSRIPAAFCGVVGFKPSFDRYPLRGVAPLAPSLDHLGINSLTVQDCIMLDQALRGLAPIPKVRMLSEQTEFLVPRNKSIQPRDPLIKENFDKTLNLLSNLGFEIHEVDFSPYAEVDRLFEIHGSLVAHEAAQQYEELFKTGLTSYLDPKISQRLKEGSLLNPRSYALLQKIKRNLRAELTSSLGNKILLQPTVKILPPAIESVPQGVEEFKAFNKLILGNTMYANYLGMPAIAIPNGHAPNGFSTSIQLSAASGKDDFLLRTALFLEAALSKQNIYTPDAVSH</sequence>
<organism evidence="3 4">
    <name type="scientific">Marinobacter adhaerens</name>
    <dbReference type="NCBI Taxonomy" id="1033846"/>
    <lineage>
        <taxon>Bacteria</taxon>
        <taxon>Pseudomonadati</taxon>
        <taxon>Pseudomonadota</taxon>
        <taxon>Gammaproteobacteria</taxon>
        <taxon>Pseudomonadales</taxon>
        <taxon>Marinobacteraceae</taxon>
        <taxon>Marinobacter</taxon>
    </lineage>
</organism>
<dbReference type="AlphaFoldDB" id="A0A844HY60"/>
<dbReference type="SUPFAM" id="SSF75304">
    <property type="entry name" value="Amidase signature (AS) enzymes"/>
    <property type="match status" value="1"/>
</dbReference>
<dbReference type="PANTHER" id="PTHR11895:SF7">
    <property type="entry name" value="GLUTAMYL-TRNA(GLN) AMIDOTRANSFERASE SUBUNIT A, MITOCHONDRIAL"/>
    <property type="match status" value="1"/>
</dbReference>
<dbReference type="Gene3D" id="3.90.1300.10">
    <property type="entry name" value="Amidase signature (AS) domain"/>
    <property type="match status" value="1"/>
</dbReference>
<dbReference type="GO" id="GO:0003824">
    <property type="term" value="F:catalytic activity"/>
    <property type="evidence" value="ECO:0007669"/>
    <property type="project" value="InterPro"/>
</dbReference>
<gene>
    <name evidence="3" type="ORF">FH752_10335</name>
</gene>
<evidence type="ECO:0000256" key="1">
    <source>
        <dbReference type="ARBA" id="ARBA00009199"/>
    </source>
</evidence>
<evidence type="ECO:0000259" key="2">
    <source>
        <dbReference type="Pfam" id="PF01425"/>
    </source>
</evidence>
<dbReference type="InterPro" id="IPR023631">
    <property type="entry name" value="Amidase_dom"/>
</dbReference>
<name>A0A844HY60_9GAMM</name>
<dbReference type="EMBL" id="VENC01000010">
    <property type="protein sequence ID" value="MTI99006.1"/>
    <property type="molecule type" value="Genomic_DNA"/>
</dbReference>
<comment type="caution">
    <text evidence="3">The sequence shown here is derived from an EMBL/GenBank/DDBJ whole genome shotgun (WGS) entry which is preliminary data.</text>
</comment>
<dbReference type="InterPro" id="IPR036928">
    <property type="entry name" value="AS_sf"/>
</dbReference>
<proteinExistence type="inferred from homology"/>